<name>A0ABS3NZ55_9BACI</name>
<evidence type="ECO:0000313" key="1">
    <source>
        <dbReference type="EMBL" id="MBO1626218.1"/>
    </source>
</evidence>
<organism evidence="1 2">
    <name type="scientific">Bacillus arachidis</name>
    <dbReference type="NCBI Taxonomy" id="2819290"/>
    <lineage>
        <taxon>Bacteria</taxon>
        <taxon>Bacillati</taxon>
        <taxon>Bacillota</taxon>
        <taxon>Bacilli</taxon>
        <taxon>Bacillales</taxon>
        <taxon>Bacillaceae</taxon>
        <taxon>Bacillus</taxon>
    </lineage>
</organism>
<evidence type="ECO:0000313" key="2">
    <source>
        <dbReference type="Proteomes" id="UP000677611"/>
    </source>
</evidence>
<comment type="caution">
    <text evidence="1">The sequence shown here is derived from an EMBL/GenBank/DDBJ whole genome shotgun (WGS) entry which is preliminary data.</text>
</comment>
<gene>
    <name evidence="1" type="ORF">J4P90_13415</name>
</gene>
<dbReference type="Proteomes" id="UP000677611">
    <property type="component" value="Unassembled WGS sequence"/>
</dbReference>
<accession>A0ABS3NZ55</accession>
<keyword evidence="2" id="KW-1185">Reference proteome</keyword>
<protein>
    <submittedName>
        <fullName evidence="1">Uncharacterized protein</fullName>
    </submittedName>
</protein>
<dbReference type="EMBL" id="JAGDQJ010000014">
    <property type="protein sequence ID" value="MBO1626218.1"/>
    <property type="molecule type" value="Genomic_DNA"/>
</dbReference>
<proteinExistence type="predicted"/>
<sequence length="46" mass="5407">MTYMVKNQSWFIHLQNLQIIKPHIFLRNTHTMITLISNDGLAPNGR</sequence>
<reference evidence="1 2" key="1">
    <citation type="submission" date="2021-03" db="EMBL/GenBank/DDBJ databases">
        <title>Identification of novel Bacillus strains.</title>
        <authorList>
            <person name="Xiao Z."/>
            <person name="Li Y."/>
            <person name="Shen J."/>
        </authorList>
    </citation>
    <scope>NUCLEOTIDE SEQUENCE [LARGE SCALE GENOMIC DNA]</scope>
    <source>
        <strain evidence="1 2">SY8</strain>
    </source>
</reference>